<dbReference type="Proteomes" id="UP001370490">
    <property type="component" value="Unassembled WGS sequence"/>
</dbReference>
<evidence type="ECO:0000313" key="4">
    <source>
        <dbReference type="Proteomes" id="UP001370490"/>
    </source>
</evidence>
<sequence>MDPLSSLEQCPFVQTVSRDRNPLLYRQIEFSFDSSQSRDAVAKEVTSHGLPLLIDATGAEGCTIAHTWTEDIEGSLKSSPVSPFSSDSSSESTRIMSSITVDDGVSDPMSEAFVQCQSFLNVIPFDALSAPAKVEETPRPLKDVIVVTYDIIHRKDPAAPQRVKQKEVCDLLKELILLAERVVFATLAFDLNVLHPYKPFVEAIKKFELA</sequence>
<name>A0AAN8VRF1_9MAGN</name>
<keyword evidence="4" id="KW-1185">Reference proteome</keyword>
<evidence type="ECO:0000256" key="1">
    <source>
        <dbReference type="ARBA" id="ARBA00022618"/>
    </source>
</evidence>
<evidence type="ECO:0000256" key="2">
    <source>
        <dbReference type="ARBA" id="ARBA00023306"/>
    </source>
</evidence>
<dbReference type="EMBL" id="JBAMMX010000010">
    <property type="protein sequence ID" value="KAK6932037.1"/>
    <property type="molecule type" value="Genomic_DNA"/>
</dbReference>
<keyword evidence="2" id="KW-0131">Cell cycle</keyword>
<dbReference type="AlphaFoldDB" id="A0AAN8VRF1"/>
<dbReference type="InterPro" id="IPR036915">
    <property type="entry name" value="Cyclin-like_sf"/>
</dbReference>
<dbReference type="PANTHER" id="PTHR10026">
    <property type="entry name" value="CYCLIN"/>
    <property type="match status" value="1"/>
</dbReference>
<protein>
    <submittedName>
        <fullName evidence="3">Uncharacterized protein</fullName>
    </submittedName>
</protein>
<proteinExistence type="predicted"/>
<keyword evidence="1" id="KW-0132">Cell division</keyword>
<gene>
    <name evidence="3" type="ORF">RJ641_001661</name>
</gene>
<comment type="caution">
    <text evidence="3">The sequence shown here is derived from an EMBL/GenBank/DDBJ whole genome shotgun (WGS) entry which is preliminary data.</text>
</comment>
<evidence type="ECO:0000313" key="3">
    <source>
        <dbReference type="EMBL" id="KAK6932037.1"/>
    </source>
</evidence>
<reference evidence="3 4" key="1">
    <citation type="submission" date="2023-12" db="EMBL/GenBank/DDBJ databases">
        <title>A high-quality genome assembly for Dillenia turbinata (Dilleniales).</title>
        <authorList>
            <person name="Chanderbali A."/>
        </authorList>
    </citation>
    <scope>NUCLEOTIDE SEQUENCE [LARGE SCALE GENOMIC DNA]</scope>
    <source>
        <strain evidence="3">LSX21</strain>
        <tissue evidence="3">Leaf</tissue>
    </source>
</reference>
<dbReference type="GO" id="GO:0016538">
    <property type="term" value="F:cyclin-dependent protein serine/threonine kinase regulator activity"/>
    <property type="evidence" value="ECO:0007669"/>
    <property type="project" value="InterPro"/>
</dbReference>
<accession>A0AAN8VRF1</accession>
<dbReference type="Gene3D" id="1.10.472.10">
    <property type="entry name" value="Cyclin-like"/>
    <property type="match status" value="1"/>
</dbReference>
<dbReference type="GO" id="GO:0051301">
    <property type="term" value="P:cell division"/>
    <property type="evidence" value="ECO:0007669"/>
    <property type="project" value="UniProtKB-KW"/>
</dbReference>
<dbReference type="SUPFAM" id="SSF47954">
    <property type="entry name" value="Cyclin-like"/>
    <property type="match status" value="1"/>
</dbReference>
<dbReference type="GO" id="GO:0006357">
    <property type="term" value="P:regulation of transcription by RNA polymerase II"/>
    <property type="evidence" value="ECO:0007669"/>
    <property type="project" value="InterPro"/>
</dbReference>
<dbReference type="InterPro" id="IPR043198">
    <property type="entry name" value="Cyclin/Ssn8"/>
</dbReference>
<organism evidence="3 4">
    <name type="scientific">Dillenia turbinata</name>
    <dbReference type="NCBI Taxonomy" id="194707"/>
    <lineage>
        <taxon>Eukaryota</taxon>
        <taxon>Viridiplantae</taxon>
        <taxon>Streptophyta</taxon>
        <taxon>Embryophyta</taxon>
        <taxon>Tracheophyta</taxon>
        <taxon>Spermatophyta</taxon>
        <taxon>Magnoliopsida</taxon>
        <taxon>eudicotyledons</taxon>
        <taxon>Gunneridae</taxon>
        <taxon>Pentapetalae</taxon>
        <taxon>Dilleniales</taxon>
        <taxon>Dilleniaceae</taxon>
        <taxon>Dillenia</taxon>
    </lineage>
</organism>